<dbReference type="GO" id="GO:0051764">
    <property type="term" value="P:actin crosslink formation"/>
    <property type="evidence" value="ECO:0007669"/>
    <property type="project" value="TreeGrafter"/>
</dbReference>
<dbReference type="InterPro" id="IPR001715">
    <property type="entry name" value="CH_dom"/>
</dbReference>
<dbReference type="OrthoDB" id="206130at2759"/>
<dbReference type="SUPFAM" id="SSF143575">
    <property type="entry name" value="GAS2 domain-like"/>
    <property type="match status" value="1"/>
</dbReference>
<evidence type="ECO:0000256" key="2">
    <source>
        <dbReference type="ARBA" id="ARBA00022490"/>
    </source>
</evidence>
<dbReference type="eggNOG" id="KOG0516">
    <property type="taxonomic scope" value="Eukaryota"/>
</dbReference>
<dbReference type="PROSITE" id="PS50021">
    <property type="entry name" value="CH"/>
    <property type="match status" value="1"/>
</dbReference>
<proteinExistence type="inferred from homology"/>
<gene>
    <name evidence="8" type="primary">100631480</name>
</gene>
<protein>
    <recommendedName>
        <fullName evidence="10">GAR domain-containing protein</fullName>
    </recommendedName>
</protein>
<dbReference type="AlphaFoldDB" id="A0A1X7V991"/>
<dbReference type="Gene3D" id="1.10.418.10">
    <property type="entry name" value="Calponin-like domain"/>
    <property type="match status" value="1"/>
</dbReference>
<dbReference type="Pfam" id="PF02187">
    <property type="entry name" value="GAS2"/>
    <property type="match status" value="1"/>
</dbReference>
<dbReference type="STRING" id="400682.A0A1X7V991"/>
<dbReference type="SMART" id="SM00033">
    <property type="entry name" value="CH"/>
    <property type="match status" value="1"/>
</dbReference>
<dbReference type="Proteomes" id="UP000007879">
    <property type="component" value="Unassembled WGS sequence"/>
</dbReference>
<evidence type="ECO:0000259" key="7">
    <source>
        <dbReference type="PROSITE" id="PS51460"/>
    </source>
</evidence>
<reference evidence="8" key="2">
    <citation type="submission" date="2017-05" db="UniProtKB">
        <authorList>
            <consortium name="EnsemblMetazoa"/>
        </authorList>
    </citation>
    <scope>IDENTIFICATION</scope>
</reference>
<organism evidence="8">
    <name type="scientific">Amphimedon queenslandica</name>
    <name type="common">Sponge</name>
    <dbReference type="NCBI Taxonomy" id="400682"/>
    <lineage>
        <taxon>Eukaryota</taxon>
        <taxon>Metazoa</taxon>
        <taxon>Porifera</taxon>
        <taxon>Demospongiae</taxon>
        <taxon>Heteroscleromorpha</taxon>
        <taxon>Haplosclerida</taxon>
        <taxon>Niphatidae</taxon>
        <taxon>Amphimedon</taxon>
    </lineage>
</organism>
<dbReference type="InterPro" id="IPR003108">
    <property type="entry name" value="GAR_dom"/>
</dbReference>
<evidence type="ECO:0000256" key="3">
    <source>
        <dbReference type="ARBA" id="ARBA00023212"/>
    </source>
</evidence>
<name>A0A1X7V991_AMPQE</name>
<dbReference type="GO" id="GO:0005884">
    <property type="term" value="C:actin filament"/>
    <property type="evidence" value="ECO:0007669"/>
    <property type="project" value="TreeGrafter"/>
</dbReference>
<comment type="similarity">
    <text evidence="4">Belongs to the GAS2 family.</text>
</comment>
<comment type="subcellular location">
    <subcellularLocation>
        <location evidence="1">Cytoplasm</location>
        <location evidence="1">Cytoskeleton</location>
    </subcellularLocation>
</comment>
<dbReference type="GO" id="GO:0008017">
    <property type="term" value="F:microtubule binding"/>
    <property type="evidence" value="ECO:0007669"/>
    <property type="project" value="InterPro"/>
</dbReference>
<dbReference type="PANTHER" id="PTHR46756:SF18">
    <property type="entry name" value="GAS2-LIKE PROTEIN PICKLED EGGS"/>
    <property type="match status" value="1"/>
</dbReference>
<keyword evidence="9" id="KW-1185">Reference proteome</keyword>
<reference evidence="9" key="1">
    <citation type="journal article" date="2010" name="Nature">
        <title>The Amphimedon queenslandica genome and the evolution of animal complexity.</title>
        <authorList>
            <person name="Srivastava M."/>
            <person name="Simakov O."/>
            <person name="Chapman J."/>
            <person name="Fahey B."/>
            <person name="Gauthier M.E."/>
            <person name="Mitros T."/>
            <person name="Richards G.S."/>
            <person name="Conaco C."/>
            <person name="Dacre M."/>
            <person name="Hellsten U."/>
            <person name="Larroux C."/>
            <person name="Putnam N.H."/>
            <person name="Stanke M."/>
            <person name="Adamska M."/>
            <person name="Darling A."/>
            <person name="Degnan S.M."/>
            <person name="Oakley T.H."/>
            <person name="Plachetzki D.C."/>
            <person name="Zhai Y."/>
            <person name="Adamski M."/>
            <person name="Calcino A."/>
            <person name="Cummins S.F."/>
            <person name="Goodstein D.M."/>
            <person name="Harris C."/>
            <person name="Jackson D.J."/>
            <person name="Leys S.P."/>
            <person name="Shu S."/>
            <person name="Woodcroft B.J."/>
            <person name="Vervoort M."/>
            <person name="Kosik K.S."/>
            <person name="Manning G."/>
            <person name="Degnan B.M."/>
            <person name="Rokhsar D.S."/>
        </authorList>
    </citation>
    <scope>NUCLEOTIDE SEQUENCE [LARGE SCALE GENOMIC DNA]</scope>
</reference>
<dbReference type="InParanoid" id="A0A1X7V991"/>
<feature type="domain" description="Calponin-homology (CH)" evidence="6">
    <location>
        <begin position="20"/>
        <end position="174"/>
    </location>
</feature>
<evidence type="ECO:0008006" key="10">
    <source>
        <dbReference type="Google" id="ProtNLM"/>
    </source>
</evidence>
<dbReference type="Pfam" id="PF00307">
    <property type="entry name" value="CH"/>
    <property type="match status" value="1"/>
</dbReference>
<dbReference type="OMA" id="NDICKLV"/>
<evidence type="ECO:0000313" key="9">
    <source>
        <dbReference type="Proteomes" id="UP000007879"/>
    </source>
</evidence>
<dbReference type="PROSITE" id="PS51460">
    <property type="entry name" value="GAR"/>
    <property type="match status" value="1"/>
</dbReference>
<evidence type="ECO:0000259" key="6">
    <source>
        <dbReference type="PROSITE" id="PS50021"/>
    </source>
</evidence>
<dbReference type="PANTHER" id="PTHR46756">
    <property type="entry name" value="TRANSGELIN"/>
    <property type="match status" value="1"/>
</dbReference>
<dbReference type="EnsemblMetazoa" id="Aqu2.1.36566_001">
    <property type="protein sequence ID" value="Aqu2.1.36566_001"/>
    <property type="gene ID" value="Aqu2.1.36566"/>
</dbReference>
<dbReference type="CDD" id="cd21204">
    <property type="entry name" value="CH_GAS2-like"/>
    <property type="match status" value="1"/>
</dbReference>
<sequence>MEVLVVDFKKMEEKEKEALHVLKQDLSKWLNTVIKIQITPENFLTSLDTGVILCQLATRIQTAAAATLAANKATPPLLKRATTSFKAATGAAKRPDLPKPINDICKLVPMGELHCNTSASKGSFQARDNTANFIAWCRDLGLKESVLFESEGLVLHRDEKRVILTLLAVARVGGDLGLATPKLVEMEKEIEREEKEEVKKVVVSRGDHEILNILHQCSCSCKLHAILQGPGKFHITMPSGKTMTVYIRVLHNQVMVRVGGGWDTLDHLLLKYDPCRMTNPSSLSKDIISRRTASAKRGSVHLGTSSKLAPLRVRQASPCPSRSLGRATGESGGMRKWESTPSLYSRQKKKT</sequence>
<dbReference type="Gene3D" id="3.30.920.20">
    <property type="entry name" value="Gas2-like domain"/>
    <property type="match status" value="1"/>
</dbReference>
<dbReference type="EnsemblMetazoa" id="XM_003385153.3">
    <property type="protein sequence ID" value="XP_003385201.1"/>
    <property type="gene ID" value="LOC100631480"/>
</dbReference>
<evidence type="ECO:0000256" key="1">
    <source>
        <dbReference type="ARBA" id="ARBA00004245"/>
    </source>
</evidence>
<evidence type="ECO:0000313" key="8">
    <source>
        <dbReference type="EnsemblMetazoa" id="Aqu2.1.36566_001"/>
    </source>
</evidence>
<keyword evidence="3" id="KW-0206">Cytoskeleton</keyword>
<evidence type="ECO:0000256" key="4">
    <source>
        <dbReference type="ARBA" id="ARBA00038441"/>
    </source>
</evidence>
<feature type="domain" description="GAR" evidence="7">
    <location>
        <begin position="194"/>
        <end position="276"/>
    </location>
</feature>
<dbReference type="InterPro" id="IPR036534">
    <property type="entry name" value="GAR_dom_sf"/>
</dbReference>
<dbReference type="KEGG" id="aqu:100631480"/>
<accession>A0A1X7V991</accession>
<dbReference type="GO" id="GO:0051015">
    <property type="term" value="F:actin filament binding"/>
    <property type="evidence" value="ECO:0007669"/>
    <property type="project" value="TreeGrafter"/>
</dbReference>
<keyword evidence="2" id="KW-0963">Cytoplasm</keyword>
<evidence type="ECO:0000256" key="5">
    <source>
        <dbReference type="SAM" id="MobiDB-lite"/>
    </source>
</evidence>
<dbReference type="GO" id="GO:0008093">
    <property type="term" value="F:cytoskeletal anchor activity"/>
    <property type="evidence" value="ECO:0007669"/>
    <property type="project" value="TreeGrafter"/>
</dbReference>
<dbReference type="SUPFAM" id="SSF47576">
    <property type="entry name" value="Calponin-homology domain, CH-domain"/>
    <property type="match status" value="1"/>
</dbReference>
<dbReference type="SMART" id="SM00243">
    <property type="entry name" value="GAS2"/>
    <property type="match status" value="1"/>
</dbReference>
<dbReference type="InterPro" id="IPR036872">
    <property type="entry name" value="CH_dom_sf"/>
</dbReference>
<feature type="region of interest" description="Disordered" evidence="5">
    <location>
        <begin position="312"/>
        <end position="351"/>
    </location>
</feature>